<feature type="compositionally biased region" description="Polar residues" evidence="4">
    <location>
        <begin position="1"/>
        <end position="15"/>
    </location>
</feature>
<dbReference type="Pfam" id="PF00984">
    <property type="entry name" value="UDPG_MGDP_dh"/>
    <property type="match status" value="1"/>
</dbReference>
<dbReference type="SMART" id="SM00984">
    <property type="entry name" value="UDPG_MGDP_dh_C"/>
    <property type="match status" value="1"/>
</dbReference>
<dbReference type="InterPro" id="IPR001732">
    <property type="entry name" value="UDP-Glc/GDP-Man_DH_N"/>
</dbReference>
<evidence type="ECO:0000313" key="7">
    <source>
        <dbReference type="Proteomes" id="UP000772196"/>
    </source>
</evidence>
<feature type="region of interest" description="Disordered" evidence="4">
    <location>
        <begin position="1"/>
        <end position="21"/>
    </location>
</feature>
<dbReference type="InterPro" id="IPR028359">
    <property type="entry name" value="UDP_ManNAc/GlcNAc_DH"/>
</dbReference>
<dbReference type="SUPFAM" id="SSF48179">
    <property type="entry name" value="6-phosphogluconate dehydrogenase C-terminal domain-like"/>
    <property type="match status" value="1"/>
</dbReference>
<dbReference type="Proteomes" id="UP000772196">
    <property type="component" value="Unassembled WGS sequence"/>
</dbReference>
<dbReference type="Gene3D" id="3.40.50.720">
    <property type="entry name" value="NAD(P)-binding Rossmann-like Domain"/>
    <property type="match status" value="2"/>
</dbReference>
<name>A0ABX1HB01_9ACTN</name>
<dbReference type="PIRSF" id="PIRSF500136">
    <property type="entry name" value="UDP_ManNAc_DH"/>
    <property type="match status" value="1"/>
</dbReference>
<dbReference type="PANTHER" id="PTHR43491">
    <property type="entry name" value="UDP-N-ACETYL-D-MANNOSAMINE DEHYDROGENASE"/>
    <property type="match status" value="1"/>
</dbReference>
<dbReference type="InterPro" id="IPR014026">
    <property type="entry name" value="UDP-Glc/GDP-Man_DH_dimer"/>
</dbReference>
<evidence type="ECO:0000256" key="4">
    <source>
        <dbReference type="SAM" id="MobiDB-lite"/>
    </source>
</evidence>
<keyword evidence="2" id="KW-0520">NAD</keyword>
<dbReference type="InterPro" id="IPR036220">
    <property type="entry name" value="UDP-Glc/GDP-Man_DH_C_sf"/>
</dbReference>
<dbReference type="EMBL" id="JAAWWP010000016">
    <property type="protein sequence ID" value="NKI44161.1"/>
    <property type="molecule type" value="Genomic_DNA"/>
</dbReference>
<dbReference type="RefSeq" id="WP_168542155.1">
    <property type="nucleotide sequence ID" value="NZ_JAAWWP010000016.1"/>
</dbReference>
<accession>A0ABX1HB01</accession>
<feature type="domain" description="UDP-glucose/GDP-mannose dehydrogenase C-terminal" evidence="5">
    <location>
        <begin position="328"/>
        <end position="432"/>
    </location>
</feature>
<dbReference type="InterPro" id="IPR008927">
    <property type="entry name" value="6-PGluconate_DH-like_C_sf"/>
</dbReference>
<proteinExistence type="inferred from homology"/>
<evidence type="ECO:0000256" key="3">
    <source>
        <dbReference type="PIRNR" id="PIRNR000124"/>
    </source>
</evidence>
<dbReference type="Pfam" id="PF03721">
    <property type="entry name" value="UDPG_MGDP_dh_N"/>
    <property type="match status" value="1"/>
</dbReference>
<comment type="caution">
    <text evidence="6">The sequence shown here is derived from an EMBL/GenBank/DDBJ whole genome shotgun (WGS) entry which is preliminary data.</text>
</comment>
<dbReference type="PIRSF" id="PIRSF000124">
    <property type="entry name" value="UDPglc_GDPman_dh"/>
    <property type="match status" value="1"/>
</dbReference>
<dbReference type="Pfam" id="PF03720">
    <property type="entry name" value="UDPG_MGDP_dh_C"/>
    <property type="match status" value="1"/>
</dbReference>
<dbReference type="SUPFAM" id="SSF52413">
    <property type="entry name" value="UDP-glucose/GDP-mannose dehydrogenase C-terminal domain"/>
    <property type="match status" value="1"/>
</dbReference>
<dbReference type="InterPro" id="IPR014027">
    <property type="entry name" value="UDP-Glc/GDP-Man_DH_C"/>
</dbReference>
<keyword evidence="1" id="KW-0560">Oxidoreductase</keyword>
<dbReference type="InterPro" id="IPR036291">
    <property type="entry name" value="NAD(P)-bd_dom_sf"/>
</dbReference>
<keyword evidence="7" id="KW-1185">Reference proteome</keyword>
<dbReference type="InterPro" id="IPR017476">
    <property type="entry name" value="UDP-Glc/GDP-Man"/>
</dbReference>
<comment type="similarity">
    <text evidence="3">Belongs to the UDP-glucose/GDP-mannose dehydrogenase family.</text>
</comment>
<reference evidence="6 7" key="1">
    <citation type="submission" date="2020-04" db="EMBL/GenBank/DDBJ databases">
        <title>Phylogenetic Diversity and Antibacterial Activity against Ralstonia solanacearum of Endophytic Actinomycete Isolated from Moss.</title>
        <authorList>
            <person name="Zhuang X."/>
        </authorList>
    </citation>
    <scope>NUCLEOTIDE SEQUENCE [LARGE SCALE GENOMIC DNA]</scope>
    <source>
        <strain evidence="6 7">LD120</strain>
    </source>
</reference>
<dbReference type="SUPFAM" id="SSF51735">
    <property type="entry name" value="NAD(P)-binding Rossmann-fold domains"/>
    <property type="match status" value="1"/>
</dbReference>
<protein>
    <recommendedName>
        <fullName evidence="5">UDP-glucose/GDP-mannose dehydrogenase C-terminal domain-containing protein</fullName>
    </recommendedName>
</protein>
<organism evidence="6 7">
    <name type="scientific">Streptomyces physcomitrii</name>
    <dbReference type="NCBI Taxonomy" id="2724184"/>
    <lineage>
        <taxon>Bacteria</taxon>
        <taxon>Bacillati</taxon>
        <taxon>Actinomycetota</taxon>
        <taxon>Actinomycetes</taxon>
        <taxon>Kitasatosporales</taxon>
        <taxon>Streptomycetaceae</taxon>
        <taxon>Streptomyces</taxon>
    </lineage>
</organism>
<evidence type="ECO:0000256" key="2">
    <source>
        <dbReference type="ARBA" id="ARBA00023027"/>
    </source>
</evidence>
<evidence type="ECO:0000256" key="1">
    <source>
        <dbReference type="ARBA" id="ARBA00023002"/>
    </source>
</evidence>
<dbReference type="PANTHER" id="PTHR43491:SF1">
    <property type="entry name" value="UDP-N-ACETYL-D-MANNOSAMINE DEHYDROGENASE"/>
    <property type="match status" value="1"/>
</dbReference>
<gene>
    <name evidence="6" type="ORF">HFV08_23525</name>
</gene>
<evidence type="ECO:0000313" key="6">
    <source>
        <dbReference type="EMBL" id="NKI44161.1"/>
    </source>
</evidence>
<evidence type="ECO:0000259" key="5">
    <source>
        <dbReference type="SMART" id="SM00984"/>
    </source>
</evidence>
<sequence>MTAASTDQQVPQTGRSPEEYRSDLLSGRCAVSVWGMGYIGFSTFEALRAEKVRVVGYDISGERVAALRAAGAADTEDPVGTPAATLTDDRAEALAPDVAVHFVAVPTERGARPHSRDLVDVLTAIVEATAARPKARPPLVIVESTLTPGTVETLLLPLLHANGLAADRDLLLALAPRRDWFIAEGYGLRDLDRVYSGVGGRSAEAAYAVLSLMCDTLHRAPSHIEGELVKCVENAYRHLEITLGNQLTLAYPDVDMVEVLRLAGTKWNIGTFHPSFGTGGYCVPLGSRYLLAGTEHAEELTLLSQAVETDMRMRSVVADAVALRGPVVILGLAYKGDIKVSTLSPTVGISARLAQLGVPFGVFDPLYSAEEINRVLGAEVALSRLPEAVRAARAVLIVTDHAEFREEAYLSLLTEPREGELVVLDNQGVLAGRAWPEHVVYRQAGHPAWLRPRALGAETGTAAPSPLPGRPG</sequence>